<accession>A0A6L2JST6</accession>
<organism evidence="2">
    <name type="scientific">Tanacetum cinerariifolium</name>
    <name type="common">Dalmatian daisy</name>
    <name type="synonym">Chrysanthemum cinerariifolium</name>
    <dbReference type="NCBI Taxonomy" id="118510"/>
    <lineage>
        <taxon>Eukaryota</taxon>
        <taxon>Viridiplantae</taxon>
        <taxon>Streptophyta</taxon>
        <taxon>Embryophyta</taxon>
        <taxon>Tracheophyta</taxon>
        <taxon>Spermatophyta</taxon>
        <taxon>Magnoliopsida</taxon>
        <taxon>eudicotyledons</taxon>
        <taxon>Gunneridae</taxon>
        <taxon>Pentapetalae</taxon>
        <taxon>asterids</taxon>
        <taxon>campanulids</taxon>
        <taxon>Asterales</taxon>
        <taxon>Asteraceae</taxon>
        <taxon>Asteroideae</taxon>
        <taxon>Anthemideae</taxon>
        <taxon>Anthemidinae</taxon>
        <taxon>Tanacetum</taxon>
    </lineage>
</organism>
<comment type="caution">
    <text evidence="2">The sequence shown here is derived from an EMBL/GenBank/DDBJ whole genome shotgun (WGS) entry which is preliminary data.</text>
</comment>
<feature type="region of interest" description="Disordered" evidence="1">
    <location>
        <begin position="152"/>
        <end position="241"/>
    </location>
</feature>
<gene>
    <name evidence="2" type="ORF">Tci_011747</name>
</gene>
<proteinExistence type="predicted"/>
<feature type="compositionally biased region" description="Acidic residues" evidence="1">
    <location>
        <begin position="183"/>
        <end position="195"/>
    </location>
</feature>
<evidence type="ECO:0000256" key="1">
    <source>
        <dbReference type="SAM" id="MobiDB-lite"/>
    </source>
</evidence>
<feature type="compositionally biased region" description="Acidic residues" evidence="1">
    <location>
        <begin position="205"/>
        <end position="218"/>
    </location>
</feature>
<sequence length="353" mass="40401">MYQFWFTINKHESSYQLKIGKKRFTLNMEVFREIFQTCPRLPNQEFDELWSNEEIVSFTKELRHKGNIKSITDLKTWNSLAYKTYLAYAIGAATPKKAKNFKKPSSPSKKRTLFIIEEEEQEPAKIVVSSQKSSRKHSVCVGFKDTLGVTASKKKTPTTTDKSKSIDLLFDGDSGDEANVQGNDEDIQDSDDEPQQADAKRTDSENQETNDNDEESDDEFVHTHPNYVPTYDETNDESNDIDEEEYDRIDKELYGNVKVRLTNAEQDNKGKEVADMTDVAHVQMDVKEIKNVDHSSKLISTIKSKVLNAVKEYLGTSPDDALYKVLQKHSADIAKEHSVPAKIIKRLRQQYVP</sequence>
<name>A0A6L2JST6_TANCI</name>
<dbReference type="AlphaFoldDB" id="A0A6L2JST6"/>
<reference evidence="2" key="1">
    <citation type="journal article" date="2019" name="Sci. Rep.">
        <title>Draft genome of Tanacetum cinerariifolium, the natural source of mosquito coil.</title>
        <authorList>
            <person name="Yamashiro T."/>
            <person name="Shiraishi A."/>
            <person name="Satake H."/>
            <person name="Nakayama K."/>
        </authorList>
    </citation>
    <scope>NUCLEOTIDE SEQUENCE</scope>
</reference>
<protein>
    <submittedName>
        <fullName evidence="2">Uncharacterized protein</fullName>
    </submittedName>
</protein>
<evidence type="ECO:0000313" key="2">
    <source>
        <dbReference type="EMBL" id="GEU39769.1"/>
    </source>
</evidence>
<dbReference type="EMBL" id="BKCJ010001215">
    <property type="protein sequence ID" value="GEU39769.1"/>
    <property type="molecule type" value="Genomic_DNA"/>
</dbReference>